<accession>A0ABQ9IDQ3</accession>
<name>A0ABQ9IDQ3_9NEOP</name>
<protein>
    <submittedName>
        <fullName evidence="1">Uncharacterized protein</fullName>
    </submittedName>
</protein>
<dbReference type="EMBL" id="JARBHB010000001">
    <property type="protein sequence ID" value="KAJ8894795.1"/>
    <property type="molecule type" value="Genomic_DNA"/>
</dbReference>
<reference evidence="1 2" key="1">
    <citation type="submission" date="2023-02" db="EMBL/GenBank/DDBJ databases">
        <title>LHISI_Scaffold_Assembly.</title>
        <authorList>
            <person name="Stuart O.P."/>
            <person name="Cleave R."/>
            <person name="Magrath M.J.L."/>
            <person name="Mikheyev A.S."/>
        </authorList>
    </citation>
    <scope>NUCLEOTIDE SEQUENCE [LARGE SCALE GENOMIC DNA]</scope>
    <source>
        <strain evidence="1">Daus_M_001</strain>
        <tissue evidence="1">Leg muscle</tissue>
    </source>
</reference>
<proteinExistence type="predicted"/>
<evidence type="ECO:0000313" key="1">
    <source>
        <dbReference type="EMBL" id="KAJ8894795.1"/>
    </source>
</evidence>
<evidence type="ECO:0000313" key="2">
    <source>
        <dbReference type="Proteomes" id="UP001159363"/>
    </source>
</evidence>
<dbReference type="Proteomes" id="UP001159363">
    <property type="component" value="Chromosome 1"/>
</dbReference>
<sequence>MSYNVDTGVGRIVFRRGKSWHNVQPSLTEKGVWLRVQKVQEISKLITTHFGQAWEEREEQRTARDLEEMEEYSDCGEDPDDEADLIVWKKCTCVT</sequence>
<gene>
    <name evidence="1" type="ORF">PR048_000102</name>
</gene>
<organism evidence="1 2">
    <name type="scientific">Dryococelus australis</name>
    <dbReference type="NCBI Taxonomy" id="614101"/>
    <lineage>
        <taxon>Eukaryota</taxon>
        <taxon>Metazoa</taxon>
        <taxon>Ecdysozoa</taxon>
        <taxon>Arthropoda</taxon>
        <taxon>Hexapoda</taxon>
        <taxon>Insecta</taxon>
        <taxon>Pterygota</taxon>
        <taxon>Neoptera</taxon>
        <taxon>Polyneoptera</taxon>
        <taxon>Phasmatodea</taxon>
        <taxon>Verophasmatodea</taxon>
        <taxon>Anareolatae</taxon>
        <taxon>Phasmatidae</taxon>
        <taxon>Eurycanthinae</taxon>
        <taxon>Dryococelus</taxon>
    </lineage>
</organism>
<comment type="caution">
    <text evidence="1">The sequence shown here is derived from an EMBL/GenBank/DDBJ whole genome shotgun (WGS) entry which is preliminary data.</text>
</comment>
<keyword evidence="2" id="KW-1185">Reference proteome</keyword>